<evidence type="ECO:0000313" key="10">
    <source>
        <dbReference type="Proteomes" id="UP001497623"/>
    </source>
</evidence>
<dbReference type="PANTHER" id="PTHR12308">
    <property type="entry name" value="ANOCTAMIN"/>
    <property type="match status" value="1"/>
</dbReference>
<sequence length="825" mass="94781">MYIYRHDIGHPTMDNLAKQIRSGVGKECNPRLFQPENFTKMSPESIFFILTKKLPIVKWPMQLQIMLCKKCEDLIFTHAPSDMLKFFIEELYTGIVPLKRYTETDDLKVPTFQTYYKSSHYSINNYFGPKIAIYFAWLGHYTASLTVPAIIGGVFWVFLWGRDQATEDKGFVVFALVNVVWSSAWLEAWKRRAATLSYYWGTLDTPMELLEEPRHNFTGVLHTNSVTGRLEPYYPSWKRAVFRTLVTIPVIVTSLLAVFVVMLLILQLQDLVDAFITQNSYSYASLISYAPKMLMALVISFFDEAYTKVALWLNDMENYRLEETYQNHLITKLAVFRFVNSFLALFYIAFYRQDMELLKEHVATTLKRIYNPIIINITRLYLPQSFQKLKLAKLSFDLYGALSPSEEDKPQEWPQERKTQDENTIKEPTTEEAQKKEDIDEEMKAEILKSKEGTAPLYRGCSRNRLVGQAEVESNMSRYEGTFEDYLEMFIQFGYVLLFSSAFPLAASCALLNNLIEIRSDAFKLCCVFQRPFGQRVQSIGVWQDAMELMGVVGIVVNCMLIGMSGQVHRMFPEMSTTQTILLIIVLEHIMIAVKYGISYAIPDIPEWVAKEMAKVKFQRREALRRVSTSNSPPTRDDSGPPSPRYLYGSSMSSTEYIEKSCQTDYLQSRRRSLLASSPSIKDDGFSPAESDTGFKTRSSPGHETISDINGRQDDFYHYPKQVMKVGRSVSACEKVRHRIPRNRNMSNQGSLDSHDSDEDLRPKPFDSMPLLSAPPNMDSKARLFKFSPIEQDQTATRGLSPSRLVESESRGHISEEDETTTTKR</sequence>
<feature type="region of interest" description="Disordered" evidence="7">
    <location>
        <begin position="737"/>
        <end position="825"/>
    </location>
</feature>
<feature type="non-terminal residue" evidence="9">
    <location>
        <position position="825"/>
    </location>
</feature>
<feature type="transmembrane region" description="Helical" evidence="6">
    <location>
        <begin position="171"/>
        <end position="189"/>
    </location>
</feature>
<name>A0AAV2QCD9_MEGNR</name>
<evidence type="ECO:0000256" key="1">
    <source>
        <dbReference type="ARBA" id="ARBA00004141"/>
    </source>
</evidence>
<evidence type="ECO:0000256" key="6">
    <source>
        <dbReference type="RuleBase" id="RU280814"/>
    </source>
</evidence>
<feature type="compositionally biased region" description="Acidic residues" evidence="7">
    <location>
        <begin position="816"/>
        <end position="825"/>
    </location>
</feature>
<evidence type="ECO:0000256" key="7">
    <source>
        <dbReference type="SAM" id="MobiDB-lite"/>
    </source>
</evidence>
<dbReference type="PANTHER" id="PTHR12308:SF51">
    <property type="entry name" value="ANOCTAMIN-8"/>
    <property type="match status" value="1"/>
</dbReference>
<feature type="compositionally biased region" description="Basic and acidic residues" evidence="7">
    <location>
        <begin position="806"/>
        <end position="815"/>
    </location>
</feature>
<keyword evidence="3 6" id="KW-0812">Transmembrane</keyword>
<evidence type="ECO:0000313" key="9">
    <source>
        <dbReference type="EMBL" id="CAL4077774.1"/>
    </source>
</evidence>
<feature type="transmembrane region" description="Helical" evidence="6">
    <location>
        <begin position="280"/>
        <end position="302"/>
    </location>
</feature>
<dbReference type="AlphaFoldDB" id="A0AAV2QCD9"/>
<protein>
    <recommendedName>
        <fullName evidence="6">Anoctamin</fullName>
    </recommendedName>
</protein>
<feature type="region of interest" description="Disordered" evidence="7">
    <location>
        <begin position="624"/>
        <end position="646"/>
    </location>
</feature>
<feature type="region of interest" description="Disordered" evidence="7">
    <location>
        <begin position="404"/>
        <end position="439"/>
    </location>
</feature>
<feature type="compositionally biased region" description="Basic and acidic residues" evidence="7">
    <location>
        <begin position="406"/>
        <end position="439"/>
    </location>
</feature>
<feature type="domain" description="Anoctamin transmembrane" evidence="8">
    <location>
        <begin position="123"/>
        <end position="615"/>
    </location>
</feature>
<accession>A0AAV2QCD9</accession>
<feature type="transmembrane region" description="Helical" evidence="6">
    <location>
        <begin position="240"/>
        <end position="268"/>
    </location>
</feature>
<feature type="transmembrane region" description="Helical" evidence="6">
    <location>
        <begin position="134"/>
        <end position="159"/>
    </location>
</feature>
<dbReference type="Proteomes" id="UP001497623">
    <property type="component" value="Unassembled WGS sequence"/>
</dbReference>
<dbReference type="GO" id="GO:0005254">
    <property type="term" value="F:chloride channel activity"/>
    <property type="evidence" value="ECO:0007669"/>
    <property type="project" value="TreeGrafter"/>
</dbReference>
<evidence type="ECO:0000256" key="3">
    <source>
        <dbReference type="ARBA" id="ARBA00022692"/>
    </source>
</evidence>
<proteinExistence type="inferred from homology"/>
<comment type="similarity">
    <text evidence="2 6">Belongs to the anoctamin family.</text>
</comment>
<comment type="subcellular location">
    <subcellularLocation>
        <location evidence="1 6">Membrane</location>
        <topology evidence="1 6">Multi-pass membrane protein</topology>
    </subcellularLocation>
</comment>
<evidence type="ECO:0000256" key="4">
    <source>
        <dbReference type="ARBA" id="ARBA00022989"/>
    </source>
</evidence>
<comment type="caution">
    <text evidence="6">Lacks conserved residue(s) required for the propagation of feature annotation.</text>
</comment>
<evidence type="ECO:0000256" key="5">
    <source>
        <dbReference type="ARBA" id="ARBA00023136"/>
    </source>
</evidence>
<reference evidence="9 10" key="1">
    <citation type="submission" date="2024-05" db="EMBL/GenBank/DDBJ databases">
        <authorList>
            <person name="Wallberg A."/>
        </authorList>
    </citation>
    <scope>NUCLEOTIDE SEQUENCE [LARGE SCALE GENOMIC DNA]</scope>
</reference>
<dbReference type="InterPro" id="IPR007632">
    <property type="entry name" value="Anoctamin"/>
</dbReference>
<keyword evidence="10" id="KW-1185">Reference proteome</keyword>
<feature type="region of interest" description="Disordered" evidence="7">
    <location>
        <begin position="677"/>
        <end position="713"/>
    </location>
</feature>
<dbReference type="GO" id="GO:0005886">
    <property type="term" value="C:plasma membrane"/>
    <property type="evidence" value="ECO:0007669"/>
    <property type="project" value="TreeGrafter"/>
</dbReference>
<dbReference type="EMBL" id="CAXKWB010005307">
    <property type="protein sequence ID" value="CAL4077774.1"/>
    <property type="molecule type" value="Genomic_DNA"/>
</dbReference>
<feature type="compositionally biased region" description="Polar residues" evidence="7">
    <location>
        <begin position="694"/>
        <end position="710"/>
    </location>
</feature>
<evidence type="ECO:0000256" key="2">
    <source>
        <dbReference type="ARBA" id="ARBA00009671"/>
    </source>
</evidence>
<keyword evidence="5 6" id="KW-0472">Membrane</keyword>
<keyword evidence="4 6" id="KW-1133">Transmembrane helix</keyword>
<dbReference type="InterPro" id="IPR049452">
    <property type="entry name" value="Anoctamin_TM"/>
</dbReference>
<gene>
    <name evidence="9" type="ORF">MNOR_LOCUS10501</name>
</gene>
<feature type="compositionally biased region" description="Polar residues" evidence="7">
    <location>
        <begin position="791"/>
        <end position="800"/>
    </location>
</feature>
<comment type="caution">
    <text evidence="9">The sequence shown here is derived from an EMBL/GenBank/DDBJ whole genome shotgun (WGS) entry which is preliminary data.</text>
</comment>
<organism evidence="9 10">
    <name type="scientific">Meganyctiphanes norvegica</name>
    <name type="common">Northern krill</name>
    <name type="synonym">Thysanopoda norvegica</name>
    <dbReference type="NCBI Taxonomy" id="48144"/>
    <lineage>
        <taxon>Eukaryota</taxon>
        <taxon>Metazoa</taxon>
        <taxon>Ecdysozoa</taxon>
        <taxon>Arthropoda</taxon>
        <taxon>Crustacea</taxon>
        <taxon>Multicrustacea</taxon>
        <taxon>Malacostraca</taxon>
        <taxon>Eumalacostraca</taxon>
        <taxon>Eucarida</taxon>
        <taxon>Euphausiacea</taxon>
        <taxon>Euphausiidae</taxon>
        <taxon>Meganyctiphanes</taxon>
    </lineage>
</organism>
<evidence type="ECO:0000259" key="8">
    <source>
        <dbReference type="Pfam" id="PF04547"/>
    </source>
</evidence>
<feature type="transmembrane region" description="Helical" evidence="6">
    <location>
        <begin position="329"/>
        <end position="350"/>
    </location>
</feature>
<dbReference type="Pfam" id="PF04547">
    <property type="entry name" value="Anoctamin"/>
    <property type="match status" value="1"/>
</dbReference>